<keyword evidence="2" id="KW-0560">Oxidoreductase</keyword>
<dbReference type="SUPFAM" id="SSF51735">
    <property type="entry name" value="NAD(P)-binding Rossmann-fold domains"/>
    <property type="match status" value="1"/>
</dbReference>
<dbReference type="Proteomes" id="UP000310685">
    <property type="component" value="Unassembled WGS sequence"/>
</dbReference>
<evidence type="ECO:0000313" key="5">
    <source>
        <dbReference type="EMBL" id="TIB76040.1"/>
    </source>
</evidence>
<evidence type="ECO:0000313" key="6">
    <source>
        <dbReference type="Proteomes" id="UP000310685"/>
    </source>
</evidence>
<dbReference type="Gene3D" id="3.40.50.720">
    <property type="entry name" value="NAD(P)-binding Rossmann-like Domain"/>
    <property type="match status" value="1"/>
</dbReference>
<evidence type="ECO:0000256" key="3">
    <source>
        <dbReference type="RuleBase" id="RU000363"/>
    </source>
</evidence>
<dbReference type="InterPro" id="IPR057326">
    <property type="entry name" value="KR_dom"/>
</dbReference>
<dbReference type="FunFam" id="3.40.50.720:FF:000047">
    <property type="entry name" value="NADP-dependent L-serine/L-allo-threonine dehydrogenase"/>
    <property type="match status" value="1"/>
</dbReference>
<dbReference type="InterPro" id="IPR002347">
    <property type="entry name" value="SDR_fam"/>
</dbReference>
<organism evidence="5 6">
    <name type="scientific">Wallemia mellicola</name>
    <dbReference type="NCBI Taxonomy" id="1708541"/>
    <lineage>
        <taxon>Eukaryota</taxon>
        <taxon>Fungi</taxon>
        <taxon>Dikarya</taxon>
        <taxon>Basidiomycota</taxon>
        <taxon>Wallemiomycotina</taxon>
        <taxon>Wallemiomycetes</taxon>
        <taxon>Wallemiales</taxon>
        <taxon>Wallemiaceae</taxon>
        <taxon>Wallemia</taxon>
    </lineage>
</organism>
<dbReference type="PANTHER" id="PTHR42901">
    <property type="entry name" value="ALCOHOL DEHYDROGENASE"/>
    <property type="match status" value="1"/>
</dbReference>
<name>A0A4T0M0B1_9BASI</name>
<proteinExistence type="inferred from homology"/>
<dbReference type="PRINTS" id="PR00081">
    <property type="entry name" value="GDHRDH"/>
</dbReference>
<sequence length="281" mass="30664">MSLVGKSVFITGASSGIGAALAKQLVVAGADVYLFARSTDKLKSLAEEIKLQNPEKKAQVAFSQDGDVTQYDKVKKAVDECIAAFGKIDILINNAGLALGAPRRFHEQSLEEIQTVNDVNVMGVYWATHAVLNGSMIKNNSGTILNVSSITGLNAPTFPGEATYHASKTSLEGFSNVLRHELTGTDIKVLVIRPGCVETHFHEQRVGYDKKLYDDFFSGFDYKAFIDEHDRQLTADEVAEGAISMLSTPLKVSINALNIMPTPQRGYINDTTWNARHGIQR</sequence>
<comment type="similarity">
    <text evidence="1 3">Belongs to the short-chain dehydrogenases/reductases (SDR) family.</text>
</comment>
<dbReference type="GO" id="GO:0016616">
    <property type="term" value="F:oxidoreductase activity, acting on the CH-OH group of donors, NAD or NADP as acceptor"/>
    <property type="evidence" value="ECO:0007669"/>
    <property type="project" value="UniProtKB-ARBA"/>
</dbReference>
<dbReference type="EMBL" id="SPRC01000053">
    <property type="protein sequence ID" value="TIB76040.1"/>
    <property type="molecule type" value="Genomic_DNA"/>
</dbReference>
<dbReference type="PRINTS" id="PR00080">
    <property type="entry name" value="SDRFAMILY"/>
</dbReference>
<dbReference type="SMART" id="SM00822">
    <property type="entry name" value="PKS_KR"/>
    <property type="match status" value="1"/>
</dbReference>
<gene>
    <name evidence="5" type="ORF">E3Q22_03743</name>
</gene>
<accession>A0A4T0M0B1</accession>
<reference evidence="5 6" key="1">
    <citation type="submission" date="2019-03" db="EMBL/GenBank/DDBJ databases">
        <title>Sequencing 25 genomes of Wallemia mellicola.</title>
        <authorList>
            <person name="Gostincar C."/>
        </authorList>
    </citation>
    <scope>NUCLEOTIDE SEQUENCE [LARGE SCALE GENOMIC DNA]</scope>
    <source>
        <strain evidence="5 6">EXF-6152</strain>
    </source>
</reference>
<dbReference type="InterPro" id="IPR036291">
    <property type="entry name" value="NAD(P)-bd_dom_sf"/>
</dbReference>
<feature type="domain" description="Ketoreductase" evidence="4">
    <location>
        <begin position="6"/>
        <end position="200"/>
    </location>
</feature>
<protein>
    <submittedName>
        <fullName evidence="5">NAD(P)-binding protein</fullName>
    </submittedName>
</protein>
<comment type="caution">
    <text evidence="5">The sequence shown here is derived from an EMBL/GenBank/DDBJ whole genome shotgun (WGS) entry which is preliminary data.</text>
</comment>
<dbReference type="Pfam" id="PF00106">
    <property type="entry name" value="adh_short"/>
    <property type="match status" value="1"/>
</dbReference>
<evidence type="ECO:0000259" key="4">
    <source>
        <dbReference type="SMART" id="SM00822"/>
    </source>
</evidence>
<dbReference type="AlphaFoldDB" id="A0A4T0M0B1"/>
<evidence type="ECO:0000256" key="2">
    <source>
        <dbReference type="ARBA" id="ARBA00023002"/>
    </source>
</evidence>
<evidence type="ECO:0000256" key="1">
    <source>
        <dbReference type="ARBA" id="ARBA00006484"/>
    </source>
</evidence>
<dbReference type="PANTHER" id="PTHR42901:SF1">
    <property type="entry name" value="ALCOHOL DEHYDROGENASE"/>
    <property type="match status" value="1"/>
</dbReference>